<dbReference type="Gene3D" id="3.40.50.720">
    <property type="entry name" value="NAD(P)-binding Rossmann-like Domain"/>
    <property type="match status" value="1"/>
</dbReference>
<dbReference type="Proteomes" id="UP000595942">
    <property type="component" value="Chromosome"/>
</dbReference>
<dbReference type="InterPro" id="IPR002347">
    <property type="entry name" value="SDR_fam"/>
</dbReference>
<keyword evidence="17" id="KW-1185">Reference proteome</keyword>
<evidence type="ECO:0000256" key="13">
    <source>
        <dbReference type="ARBA" id="ARBA00047315"/>
    </source>
</evidence>
<dbReference type="OrthoDB" id="9803333at2"/>
<gene>
    <name evidence="15" type="ORF">EIG99_10165</name>
    <name evidence="14" type="ORF">I6J05_07060</name>
</gene>
<comment type="function">
    <text evidence="1">Catalyzes the NADPH-dependent reduction of beta-ketoacyl-ACP substrates to beta-hydroxyacyl-ACP products, the first reductive step in the elongation cycle of fatty acid biosynthesis.</text>
</comment>
<evidence type="ECO:0000256" key="12">
    <source>
        <dbReference type="ARBA" id="ARBA00032683"/>
    </source>
</evidence>
<name>A0A143PFF4_9STAP</name>
<comment type="function">
    <text evidence="2">Catalyzes the irreversible reduction of 2,3-butanediol to (S)-acetoin in the presence of NADH.</text>
</comment>
<evidence type="ECO:0000313" key="14">
    <source>
        <dbReference type="EMBL" id="QQS81687.1"/>
    </source>
</evidence>
<dbReference type="GO" id="GO:0052588">
    <property type="term" value="F:diacetyl reductase ((S)-acetoin forming) (NAD+) activity"/>
    <property type="evidence" value="ECO:0007669"/>
    <property type="project" value="UniProtKB-EC"/>
</dbReference>
<dbReference type="PANTHER" id="PTHR42879">
    <property type="entry name" value="3-OXOACYL-(ACYL-CARRIER-PROTEIN) REDUCTASE"/>
    <property type="match status" value="1"/>
</dbReference>
<dbReference type="EMBL" id="RQTE01000214">
    <property type="protein sequence ID" value="RZI00906.1"/>
    <property type="molecule type" value="Genomic_DNA"/>
</dbReference>
<evidence type="ECO:0000256" key="1">
    <source>
        <dbReference type="ARBA" id="ARBA00002607"/>
    </source>
</evidence>
<keyword evidence="7 15" id="KW-0560">Oxidoreductase</keyword>
<sequence>MFKDLENKVVVVTGGASGIGRAICEAFGQAKAKVVINYRSERHKEDLEEMKALISEAGGESIAVQGDVSKEEDVIHLVEEAVKTFGTLDIMINNAGYEKPVPSEEMTVEEFSKAIDINLTGAFVGSREAVKYFRKEDKPGVIINTASVHDTIPWPNYVNYAASKGGLKLMMETMSMEYAQFGVRINNISPGAIVTKHTEEKFSDPKTRAETLEMIPARELGKSEDVSNVALFLASDLANYVHGTTIYVDGGMTNYPAFMGGKG</sequence>
<evidence type="ECO:0000256" key="6">
    <source>
        <dbReference type="ARBA" id="ARBA00017650"/>
    </source>
</evidence>
<dbReference type="GeneID" id="93725964"/>
<evidence type="ECO:0000313" key="15">
    <source>
        <dbReference type="EMBL" id="RZI00906.1"/>
    </source>
</evidence>
<accession>A0A143PFF4</accession>
<dbReference type="PANTHER" id="PTHR42879:SF2">
    <property type="entry name" value="3-OXOACYL-[ACYL-CARRIER-PROTEIN] REDUCTASE FABG"/>
    <property type="match status" value="1"/>
</dbReference>
<evidence type="ECO:0000256" key="4">
    <source>
        <dbReference type="ARBA" id="ARBA00012848"/>
    </source>
</evidence>
<evidence type="ECO:0000256" key="9">
    <source>
        <dbReference type="ARBA" id="ARBA00029899"/>
    </source>
</evidence>
<organism evidence="15 16">
    <name type="scientific">Staphylococcus condimenti</name>
    <dbReference type="NCBI Taxonomy" id="70255"/>
    <lineage>
        <taxon>Bacteria</taxon>
        <taxon>Bacillati</taxon>
        <taxon>Bacillota</taxon>
        <taxon>Bacilli</taxon>
        <taxon>Bacillales</taxon>
        <taxon>Staphylococcaceae</taxon>
        <taxon>Staphylococcus</taxon>
    </lineage>
</organism>
<dbReference type="PROSITE" id="PS00061">
    <property type="entry name" value="ADH_SHORT"/>
    <property type="match status" value="1"/>
</dbReference>
<evidence type="ECO:0000256" key="11">
    <source>
        <dbReference type="ARBA" id="ARBA00031758"/>
    </source>
</evidence>
<comment type="catalytic activity">
    <reaction evidence="13">
        <text>(S)-acetoin + NAD(+) = diacetyl + NADH + H(+)</text>
        <dbReference type="Rhea" id="RHEA:27286"/>
        <dbReference type="ChEBI" id="CHEBI:15378"/>
        <dbReference type="ChEBI" id="CHEBI:15687"/>
        <dbReference type="ChEBI" id="CHEBI:16583"/>
        <dbReference type="ChEBI" id="CHEBI:57540"/>
        <dbReference type="ChEBI" id="CHEBI:57945"/>
        <dbReference type="EC" id="1.1.1.304"/>
    </reaction>
</comment>
<dbReference type="SUPFAM" id="SSF51735">
    <property type="entry name" value="NAD(P)-binding Rossmann-fold domains"/>
    <property type="match status" value="1"/>
</dbReference>
<evidence type="ECO:0000256" key="3">
    <source>
        <dbReference type="ARBA" id="ARBA00006484"/>
    </source>
</evidence>
<dbReference type="AlphaFoldDB" id="A0A143PFF4"/>
<dbReference type="EMBL" id="CP068073">
    <property type="protein sequence ID" value="QQS81687.1"/>
    <property type="molecule type" value="Genomic_DNA"/>
</dbReference>
<dbReference type="NCBIfam" id="NF005559">
    <property type="entry name" value="PRK07231.1"/>
    <property type="match status" value="1"/>
</dbReference>
<dbReference type="InterPro" id="IPR036291">
    <property type="entry name" value="NAD(P)-bd_dom_sf"/>
</dbReference>
<comment type="similarity">
    <text evidence="3">Belongs to the short-chain dehydrogenases/reductases (SDR) family.</text>
</comment>
<evidence type="ECO:0000313" key="17">
    <source>
        <dbReference type="Proteomes" id="UP000595942"/>
    </source>
</evidence>
<dbReference type="EC" id="1.1.1.304" evidence="4"/>
<evidence type="ECO:0000256" key="5">
    <source>
        <dbReference type="ARBA" id="ARBA00016110"/>
    </source>
</evidence>
<evidence type="ECO:0000256" key="10">
    <source>
        <dbReference type="ARBA" id="ARBA00029989"/>
    </source>
</evidence>
<dbReference type="Proteomes" id="UP000293854">
    <property type="component" value="Unassembled WGS sequence"/>
</dbReference>
<evidence type="ECO:0000313" key="16">
    <source>
        <dbReference type="Proteomes" id="UP000293854"/>
    </source>
</evidence>
<evidence type="ECO:0000256" key="2">
    <source>
        <dbReference type="ARBA" id="ARBA00003200"/>
    </source>
</evidence>
<reference evidence="14 17" key="2">
    <citation type="submission" date="2021-01" db="EMBL/GenBank/DDBJ databases">
        <title>FDA dAtabase for Regulatory Grade micrObial Sequences (FDA-ARGOS): Supporting development and validation of Infectious Disease Dx tests.</title>
        <authorList>
            <person name="Sproer C."/>
            <person name="Gronow S."/>
            <person name="Severitt S."/>
            <person name="Schroder I."/>
            <person name="Tallon L."/>
            <person name="Sadzewicz L."/>
            <person name="Zhao X."/>
            <person name="Boylan J."/>
            <person name="Ott S."/>
            <person name="Bowen H."/>
            <person name="Vavikolanu K."/>
            <person name="Mehta A."/>
            <person name="Aluvathingal J."/>
            <person name="Nadendla S."/>
            <person name="Lowell S."/>
            <person name="Myers T."/>
            <person name="Yan Y."/>
            <person name="Sichtig H."/>
        </authorList>
    </citation>
    <scope>NUCLEOTIDE SEQUENCE [LARGE SCALE GENOMIC DNA]</scope>
    <source>
        <strain evidence="14 17">FDAARGOS_1148</strain>
    </source>
</reference>
<dbReference type="PRINTS" id="PR00080">
    <property type="entry name" value="SDRFAMILY"/>
</dbReference>
<dbReference type="PRINTS" id="PR00081">
    <property type="entry name" value="GDHRDH"/>
</dbReference>
<dbReference type="GO" id="GO:0008206">
    <property type="term" value="P:bile acid metabolic process"/>
    <property type="evidence" value="ECO:0007669"/>
    <property type="project" value="UniProtKB-ARBA"/>
</dbReference>
<evidence type="ECO:0000256" key="8">
    <source>
        <dbReference type="ARBA" id="ARBA00029743"/>
    </source>
</evidence>
<proteinExistence type="inferred from homology"/>
<evidence type="ECO:0000256" key="7">
    <source>
        <dbReference type="ARBA" id="ARBA00023002"/>
    </source>
</evidence>
<dbReference type="RefSeq" id="WP_047130867.1">
    <property type="nucleotide sequence ID" value="NZ_CP015114.1"/>
</dbReference>
<protein>
    <recommendedName>
        <fullName evidence="6">3-oxoacyl-[acyl-carrier-protein] reductase FabG</fullName>
        <ecNumber evidence="4">1.1.1.304</ecNumber>
    </recommendedName>
    <alternativeName>
        <fullName evidence="10">Acetoin(diacetyl) reductase</fullName>
    </alternativeName>
    <alternativeName>
        <fullName evidence="8 12">Beta-Ketoacyl-acyl carrier protein reductase</fullName>
    </alternativeName>
    <alternativeName>
        <fullName evidence="9">Beta-ketoacyl-ACP reductase</fullName>
    </alternativeName>
    <alternativeName>
        <fullName evidence="5">Diacetyl reductase [(S)-acetoin forming]</fullName>
    </alternativeName>
    <alternativeName>
        <fullName evidence="11">Meso-2,3-butanediol dehydrogenase</fullName>
    </alternativeName>
</protein>
<dbReference type="KEGG" id="scv:A4G25_11405"/>
<dbReference type="Pfam" id="PF13561">
    <property type="entry name" value="adh_short_C2"/>
    <property type="match status" value="1"/>
</dbReference>
<dbReference type="InterPro" id="IPR020904">
    <property type="entry name" value="Sc_DH/Rdtase_CS"/>
</dbReference>
<dbReference type="InterPro" id="IPR050259">
    <property type="entry name" value="SDR"/>
</dbReference>
<reference evidence="15 16" key="1">
    <citation type="submission" date="2018-11" db="EMBL/GenBank/DDBJ databases">
        <title>Genomic profiling of Staphylococcus species from a Poultry farm system in KwaZulu-Natal, South Africa.</title>
        <authorList>
            <person name="Amoako D.G."/>
            <person name="Somboro A.M."/>
            <person name="Abia A.L.K."/>
            <person name="Bester L.A."/>
            <person name="Essack S.Y."/>
        </authorList>
    </citation>
    <scope>NUCLEOTIDE SEQUENCE [LARGE SCALE GENOMIC DNA]</scope>
    <source>
        <strain evidence="15 16">SA11</strain>
    </source>
</reference>
<dbReference type="FunFam" id="3.40.50.720:FF:000084">
    <property type="entry name" value="Short-chain dehydrogenase reductase"/>
    <property type="match status" value="1"/>
</dbReference>